<gene>
    <name evidence="1" type="ORF">UR38_C0011G0013</name>
</gene>
<dbReference type="Proteomes" id="UP000033995">
    <property type="component" value="Unassembled WGS sequence"/>
</dbReference>
<organism evidence="1 2">
    <name type="scientific">Candidatus Woesebacteria bacterium GW2011_GWA2_33_28</name>
    <dbReference type="NCBI Taxonomy" id="1618561"/>
    <lineage>
        <taxon>Bacteria</taxon>
        <taxon>Candidatus Woeseibacteriota</taxon>
    </lineage>
</organism>
<evidence type="ECO:0000313" key="2">
    <source>
        <dbReference type="Proteomes" id="UP000033995"/>
    </source>
</evidence>
<dbReference type="AlphaFoldDB" id="A0A0F9ZQ08"/>
<name>A0A0F9ZQ08_9BACT</name>
<dbReference type="EMBL" id="LBOZ01000011">
    <property type="protein sequence ID" value="KKP46363.1"/>
    <property type="molecule type" value="Genomic_DNA"/>
</dbReference>
<comment type="caution">
    <text evidence="1">The sequence shown here is derived from an EMBL/GenBank/DDBJ whole genome shotgun (WGS) entry which is preliminary data.</text>
</comment>
<protein>
    <submittedName>
        <fullName evidence="1">Uncharacterized protein</fullName>
    </submittedName>
</protein>
<reference evidence="1 2" key="1">
    <citation type="journal article" date="2015" name="Nature">
        <title>rRNA introns, odd ribosomes, and small enigmatic genomes across a large radiation of phyla.</title>
        <authorList>
            <person name="Brown C.T."/>
            <person name="Hug L.A."/>
            <person name="Thomas B.C."/>
            <person name="Sharon I."/>
            <person name="Castelle C.J."/>
            <person name="Singh A."/>
            <person name="Wilkins M.J."/>
            <person name="Williams K.H."/>
            <person name="Banfield J.F."/>
        </authorList>
    </citation>
    <scope>NUCLEOTIDE SEQUENCE [LARGE SCALE GENOMIC DNA]</scope>
</reference>
<evidence type="ECO:0000313" key="1">
    <source>
        <dbReference type="EMBL" id="KKP46363.1"/>
    </source>
</evidence>
<sequence length="166" mass="18730">MPVDTEGYEACQNNTIYTCVKKYGKYFFDITEKCRSGYKCFVEGNGKQCTFGCMLDNSNDCQIEGDFQCASMKMDTKRYRCTDGVLQFWEDCAKTRYNGWCNPNSGKCMARATDKPTIKPTPKPSSTTTPKPVILPCAFTCVPSKIECLENDGVVKSKFLTSLWKL</sequence>
<accession>A0A0F9ZQ08</accession>
<proteinExistence type="predicted"/>